<protein>
    <recommendedName>
        <fullName evidence="5">Lipoprotein</fullName>
    </recommendedName>
</protein>
<reference evidence="3 4" key="1">
    <citation type="submission" date="2021-05" db="EMBL/GenBank/DDBJ databases">
        <title>Phylogenetic classification of ten novel species belonging to the genus Bifidobacterium comprising B. colchicus sp. nov., B. abeli sp. nov., B. bicoloris sp. nov., B. guerezis sp. nov., B. rosaliae sp. nov., B. santillanensis sp. nov., B. argentati sp. nov., B. amazzoni sp. nov., B. pluviali sp. nov., and B. pinnaculum sp. nov.</title>
        <authorList>
            <person name="Lugli G.A."/>
            <person name="Ruiz Garcia L."/>
            <person name="Margolles A."/>
            <person name="Ventura M."/>
        </authorList>
    </citation>
    <scope>NUCLEOTIDE SEQUENCE [LARGE SCALE GENOMIC DNA]</scope>
    <source>
        <strain evidence="3 4">6T3</strain>
    </source>
</reference>
<dbReference type="Proteomes" id="UP000812844">
    <property type="component" value="Unassembled WGS sequence"/>
</dbReference>
<sequence length="243" mass="26462">MVRIAAVLVAAWLLVWCVAACAPGSPGETPSGGAEGEAAQSVGDGQKIAGSMGEYIDQVLSWGDLTDKERTMLERARQDGALSVSDYEQAWSDFRACMTDRGYPPFELANYNGVYAMPPLDFTGTPDEWDRYKNDYDACYGQIDAIDVVYAMQVGNPGLYTDMYEAVADCLRREEAVPADYTADDLRRESGDDSGSGDDPYAYFDRQDPVFRGCKAANGWTSAYADDQRVDLWHGTGGASPGQ</sequence>
<gene>
    <name evidence="3" type="ORF">KIH73_07165</name>
</gene>
<evidence type="ECO:0008006" key="5">
    <source>
        <dbReference type="Google" id="ProtNLM"/>
    </source>
</evidence>
<dbReference type="EMBL" id="JAHBBD010000015">
    <property type="protein sequence ID" value="MBW3083146.1"/>
    <property type="molecule type" value="Genomic_DNA"/>
</dbReference>
<evidence type="ECO:0000256" key="2">
    <source>
        <dbReference type="SAM" id="SignalP"/>
    </source>
</evidence>
<name>A0ABS6WBM3_9BIFI</name>
<feature type="signal peptide" evidence="2">
    <location>
        <begin position="1"/>
        <end position="22"/>
    </location>
</feature>
<feature type="region of interest" description="Disordered" evidence="1">
    <location>
        <begin position="181"/>
        <end position="204"/>
    </location>
</feature>
<accession>A0ABS6WBM3</accession>
<dbReference type="RefSeq" id="WP_219081986.1">
    <property type="nucleotide sequence ID" value="NZ_JAHBBD010000015.1"/>
</dbReference>
<keyword evidence="2" id="KW-0732">Signal</keyword>
<evidence type="ECO:0000313" key="3">
    <source>
        <dbReference type="EMBL" id="MBW3083146.1"/>
    </source>
</evidence>
<keyword evidence="4" id="KW-1185">Reference proteome</keyword>
<comment type="caution">
    <text evidence="3">The sequence shown here is derived from an EMBL/GenBank/DDBJ whole genome shotgun (WGS) entry which is preliminary data.</text>
</comment>
<evidence type="ECO:0000313" key="4">
    <source>
        <dbReference type="Proteomes" id="UP000812844"/>
    </source>
</evidence>
<feature type="chain" id="PRO_5045444318" description="Lipoprotein" evidence="2">
    <location>
        <begin position="23"/>
        <end position="243"/>
    </location>
</feature>
<organism evidence="3 4">
    <name type="scientific">Bifidobacterium phasiani</name>
    <dbReference type="NCBI Taxonomy" id="2834431"/>
    <lineage>
        <taxon>Bacteria</taxon>
        <taxon>Bacillati</taxon>
        <taxon>Actinomycetota</taxon>
        <taxon>Actinomycetes</taxon>
        <taxon>Bifidobacteriales</taxon>
        <taxon>Bifidobacteriaceae</taxon>
        <taxon>Bifidobacterium</taxon>
    </lineage>
</organism>
<evidence type="ECO:0000256" key="1">
    <source>
        <dbReference type="SAM" id="MobiDB-lite"/>
    </source>
</evidence>
<proteinExistence type="predicted"/>